<dbReference type="Gene3D" id="3.30.200.160">
    <property type="entry name" value="TFIIIC, subcomplex tauA, subunit Sfc1, barrel domain"/>
    <property type="match status" value="1"/>
</dbReference>
<protein>
    <recommendedName>
        <fullName evidence="10">Transcription factor IIIC subunit 5 HTH domain-containing protein</fullName>
    </recommendedName>
</protein>
<dbReference type="Proteomes" id="UP000184188">
    <property type="component" value="Unassembled WGS sequence"/>
</dbReference>
<accession>A0A1L9SP82</accession>
<evidence type="ECO:0000256" key="4">
    <source>
        <dbReference type="ARBA" id="ARBA00023242"/>
    </source>
</evidence>
<dbReference type="GO" id="GO:0006384">
    <property type="term" value="P:transcription initiation at RNA polymerase III promoter"/>
    <property type="evidence" value="ECO:0007669"/>
    <property type="project" value="InterPro"/>
</dbReference>
<evidence type="ECO:0000259" key="7">
    <source>
        <dbReference type="Pfam" id="PF17682"/>
    </source>
</evidence>
<dbReference type="InterPro" id="IPR041499">
    <property type="entry name" value="Tfc1/Sfc1_N"/>
</dbReference>
<keyword evidence="2" id="KW-0238">DNA-binding</keyword>
<gene>
    <name evidence="8" type="ORF">ASPZODRAFT_1371467</name>
</gene>
<dbReference type="InterPro" id="IPR019136">
    <property type="entry name" value="TF_IIIC_su-5_HTH"/>
</dbReference>
<dbReference type="GO" id="GO:0005634">
    <property type="term" value="C:nucleus"/>
    <property type="evidence" value="ECO:0007669"/>
    <property type="project" value="UniProtKB-SubCell"/>
</dbReference>
<feature type="region of interest" description="Disordered" evidence="5">
    <location>
        <begin position="358"/>
        <end position="403"/>
    </location>
</feature>
<dbReference type="EMBL" id="KV878338">
    <property type="protein sequence ID" value="OJJ49000.1"/>
    <property type="molecule type" value="Genomic_DNA"/>
</dbReference>
<dbReference type="GO" id="GO:0001002">
    <property type="term" value="F:RNA polymerase III type 1 promoter sequence-specific DNA binding"/>
    <property type="evidence" value="ECO:0007669"/>
    <property type="project" value="TreeGrafter"/>
</dbReference>
<feature type="region of interest" description="Disordered" evidence="5">
    <location>
        <begin position="89"/>
        <end position="117"/>
    </location>
</feature>
<keyword evidence="4" id="KW-0539">Nucleus</keyword>
<evidence type="ECO:0000256" key="5">
    <source>
        <dbReference type="SAM" id="MobiDB-lite"/>
    </source>
</evidence>
<feature type="region of interest" description="Disordered" evidence="5">
    <location>
        <begin position="554"/>
        <end position="604"/>
    </location>
</feature>
<evidence type="ECO:0000259" key="6">
    <source>
        <dbReference type="Pfam" id="PF09734"/>
    </source>
</evidence>
<evidence type="ECO:0000256" key="2">
    <source>
        <dbReference type="ARBA" id="ARBA00023125"/>
    </source>
</evidence>
<keyword evidence="3" id="KW-0804">Transcription</keyword>
<dbReference type="InterPro" id="IPR042536">
    <property type="entry name" value="TFIIIC_tauA_Sfc1"/>
</dbReference>
<proteinExistence type="predicted"/>
<dbReference type="AlphaFoldDB" id="A0A1L9SP82"/>
<feature type="compositionally biased region" description="Basic and acidic residues" evidence="5">
    <location>
        <begin position="585"/>
        <end position="604"/>
    </location>
</feature>
<dbReference type="RefSeq" id="XP_022583510.1">
    <property type="nucleotide sequence ID" value="XM_022724226.1"/>
</dbReference>
<dbReference type="Pfam" id="PF17682">
    <property type="entry name" value="Tau95_N"/>
    <property type="match status" value="1"/>
</dbReference>
<dbReference type="InterPro" id="IPR040454">
    <property type="entry name" value="TF_IIIC_Tfc1/Sfc1"/>
</dbReference>
<evidence type="ECO:0000313" key="9">
    <source>
        <dbReference type="Proteomes" id="UP000184188"/>
    </source>
</evidence>
<dbReference type="VEuPathDB" id="FungiDB:ASPZODRAFT_1371467"/>
<keyword evidence="9" id="KW-1185">Reference proteome</keyword>
<evidence type="ECO:0008006" key="10">
    <source>
        <dbReference type="Google" id="ProtNLM"/>
    </source>
</evidence>
<evidence type="ECO:0000256" key="1">
    <source>
        <dbReference type="ARBA" id="ARBA00004123"/>
    </source>
</evidence>
<comment type="subcellular location">
    <subcellularLocation>
        <location evidence="1">Nucleus</location>
    </subcellularLocation>
</comment>
<feature type="compositionally biased region" description="Acidic residues" evidence="5">
    <location>
        <begin position="103"/>
        <end position="113"/>
    </location>
</feature>
<dbReference type="GO" id="GO:0000127">
    <property type="term" value="C:transcription factor TFIIIC complex"/>
    <property type="evidence" value="ECO:0007669"/>
    <property type="project" value="InterPro"/>
</dbReference>
<name>A0A1L9SP82_9EURO</name>
<feature type="domain" description="Transcription factor IIIC subunit Tfc1/Sfc1 triple barrel" evidence="7">
    <location>
        <begin position="21"/>
        <end position="159"/>
    </location>
</feature>
<dbReference type="GeneID" id="34610691"/>
<dbReference type="GO" id="GO:0001003">
    <property type="term" value="F:RNA polymerase III type 2 promoter sequence-specific DNA binding"/>
    <property type="evidence" value="ECO:0007669"/>
    <property type="project" value="TreeGrafter"/>
</dbReference>
<dbReference type="STRING" id="1073090.A0A1L9SP82"/>
<sequence>MAQRGLPRTAPFYEVPPLRVVSVEHPGVVRNVDNAIRTLQGSDGIGKILNPPKADTPANLVLRPEDAMARPLQSTSSQSNNILLKVTVPRRTGRKRKRGSDEPFIDGDVDTAADDGSLPRRSARQLLQSLRDNEYRYQVEPVGKVERTHVFRGMPDFVFSTASSTFANRFREQILSYDYQKMKQFDINMTKGETMNVEIFPPPSFSHGDVPFSYMYRQNPTVKLSVDDAGKVTTFNTQQATKVLTHLVPYDIESVPSAPRDSCPPLDTLDPALQETIASVRALFAERVAWTRRGLRNSLTTLEQRYQLRHAIPYVAYIFRSGPWRDAIIKFGHDPRTAPCYRFYQTVMFRILPRDPELARDSAGGRRHTLPRPSAESNILAGSSGGGGGGSAVDPTMPGGGTAQGTSHLFTGQRPFPRDGKMWMLCDITDPLLAQSLFPEGRPQQATLAAALASTPPDDFLRPTCDIVSDGWFGDGTLGKLKTIMRDKILTLIRDATPSDSDYARILAFPDHTGGDENLGEFMLDGGVASVRDLQLATEVRATIRGAPNWRTDAVKRNTGQTGPPPGKRVQWGDVSEGEEEAVEREEAADAVVERNEMDTEHDD</sequence>
<dbReference type="PANTHER" id="PTHR13230:SF5">
    <property type="entry name" value="GENERAL TRANSCRIPTION FACTOR 3C POLYPEPTIDE 5"/>
    <property type="match status" value="1"/>
</dbReference>
<dbReference type="OrthoDB" id="5598268at2759"/>
<reference evidence="9" key="1">
    <citation type="journal article" date="2017" name="Genome Biol.">
        <title>Comparative genomics reveals high biological diversity and specific adaptations in the industrially and medically important fungal genus Aspergillus.</title>
        <authorList>
            <person name="de Vries R.P."/>
            <person name="Riley R."/>
            <person name="Wiebenga A."/>
            <person name="Aguilar-Osorio G."/>
            <person name="Amillis S."/>
            <person name="Uchima C.A."/>
            <person name="Anderluh G."/>
            <person name="Asadollahi M."/>
            <person name="Askin M."/>
            <person name="Barry K."/>
            <person name="Battaglia E."/>
            <person name="Bayram O."/>
            <person name="Benocci T."/>
            <person name="Braus-Stromeyer S.A."/>
            <person name="Caldana C."/>
            <person name="Canovas D."/>
            <person name="Cerqueira G.C."/>
            <person name="Chen F."/>
            <person name="Chen W."/>
            <person name="Choi C."/>
            <person name="Clum A."/>
            <person name="Dos Santos R.A."/>
            <person name="Damasio A.R."/>
            <person name="Diallinas G."/>
            <person name="Emri T."/>
            <person name="Fekete E."/>
            <person name="Flipphi M."/>
            <person name="Freyberg S."/>
            <person name="Gallo A."/>
            <person name="Gournas C."/>
            <person name="Habgood R."/>
            <person name="Hainaut M."/>
            <person name="Harispe M.L."/>
            <person name="Henrissat B."/>
            <person name="Hilden K.S."/>
            <person name="Hope R."/>
            <person name="Hossain A."/>
            <person name="Karabika E."/>
            <person name="Karaffa L."/>
            <person name="Karanyi Z."/>
            <person name="Krasevec N."/>
            <person name="Kuo A."/>
            <person name="Kusch H."/>
            <person name="LaButti K."/>
            <person name="Lagendijk E.L."/>
            <person name="Lapidus A."/>
            <person name="Levasseur A."/>
            <person name="Lindquist E."/>
            <person name="Lipzen A."/>
            <person name="Logrieco A.F."/>
            <person name="MacCabe A."/>
            <person name="Maekelae M.R."/>
            <person name="Malavazi I."/>
            <person name="Melin P."/>
            <person name="Meyer V."/>
            <person name="Mielnichuk N."/>
            <person name="Miskei M."/>
            <person name="Molnar A.P."/>
            <person name="Mule G."/>
            <person name="Ngan C.Y."/>
            <person name="Orejas M."/>
            <person name="Orosz E."/>
            <person name="Ouedraogo J.P."/>
            <person name="Overkamp K.M."/>
            <person name="Park H.-S."/>
            <person name="Perrone G."/>
            <person name="Piumi F."/>
            <person name="Punt P.J."/>
            <person name="Ram A.F."/>
            <person name="Ramon A."/>
            <person name="Rauscher S."/>
            <person name="Record E."/>
            <person name="Riano-Pachon D.M."/>
            <person name="Robert V."/>
            <person name="Roehrig J."/>
            <person name="Ruller R."/>
            <person name="Salamov A."/>
            <person name="Salih N.S."/>
            <person name="Samson R.A."/>
            <person name="Sandor E."/>
            <person name="Sanguinetti M."/>
            <person name="Schuetze T."/>
            <person name="Sepcic K."/>
            <person name="Shelest E."/>
            <person name="Sherlock G."/>
            <person name="Sophianopoulou V."/>
            <person name="Squina F.M."/>
            <person name="Sun H."/>
            <person name="Susca A."/>
            <person name="Todd R.B."/>
            <person name="Tsang A."/>
            <person name="Unkles S.E."/>
            <person name="van de Wiele N."/>
            <person name="van Rossen-Uffink D."/>
            <person name="Oliveira J.V."/>
            <person name="Vesth T.C."/>
            <person name="Visser J."/>
            <person name="Yu J.-H."/>
            <person name="Zhou M."/>
            <person name="Andersen M.R."/>
            <person name="Archer D.B."/>
            <person name="Baker S.E."/>
            <person name="Benoit I."/>
            <person name="Brakhage A.A."/>
            <person name="Braus G.H."/>
            <person name="Fischer R."/>
            <person name="Frisvad J.C."/>
            <person name="Goldman G.H."/>
            <person name="Houbraken J."/>
            <person name="Oakley B."/>
            <person name="Pocsi I."/>
            <person name="Scazzocchio C."/>
            <person name="Seiboth B."/>
            <person name="vanKuyk P.A."/>
            <person name="Wortman J."/>
            <person name="Dyer P.S."/>
            <person name="Grigoriev I.V."/>
        </authorList>
    </citation>
    <scope>NUCLEOTIDE SEQUENCE [LARGE SCALE GENOMIC DNA]</scope>
    <source>
        <strain evidence="9">CBS 506.65</strain>
    </source>
</reference>
<dbReference type="PANTHER" id="PTHR13230">
    <property type="entry name" value="GENERAL TRANSCRIPTION FACTOR IIIC, POLYPEPTIDE 5"/>
    <property type="match status" value="1"/>
</dbReference>
<evidence type="ECO:0000313" key="8">
    <source>
        <dbReference type="EMBL" id="OJJ49000.1"/>
    </source>
</evidence>
<feature type="domain" description="Transcription factor IIIC subunit 5 HTH" evidence="6">
    <location>
        <begin position="199"/>
        <end position="350"/>
    </location>
</feature>
<organism evidence="8 9">
    <name type="scientific">Penicilliopsis zonata CBS 506.65</name>
    <dbReference type="NCBI Taxonomy" id="1073090"/>
    <lineage>
        <taxon>Eukaryota</taxon>
        <taxon>Fungi</taxon>
        <taxon>Dikarya</taxon>
        <taxon>Ascomycota</taxon>
        <taxon>Pezizomycotina</taxon>
        <taxon>Eurotiomycetes</taxon>
        <taxon>Eurotiomycetidae</taxon>
        <taxon>Eurotiales</taxon>
        <taxon>Aspergillaceae</taxon>
        <taxon>Penicilliopsis</taxon>
    </lineage>
</organism>
<evidence type="ECO:0000256" key="3">
    <source>
        <dbReference type="ARBA" id="ARBA00023163"/>
    </source>
</evidence>
<dbReference type="Pfam" id="PF09734">
    <property type="entry name" value="Tau95"/>
    <property type="match status" value="1"/>
</dbReference>